<protein>
    <submittedName>
        <fullName evidence="2">Uncharacterized protein</fullName>
    </submittedName>
</protein>
<evidence type="ECO:0000256" key="1">
    <source>
        <dbReference type="SAM" id="MobiDB-lite"/>
    </source>
</evidence>
<feature type="region of interest" description="Disordered" evidence="1">
    <location>
        <begin position="1"/>
        <end position="96"/>
    </location>
</feature>
<keyword evidence="3" id="KW-1185">Reference proteome</keyword>
<organism evidence="2 3">
    <name type="scientific">Muraenolepis orangiensis</name>
    <name type="common">Patagonian moray cod</name>
    <dbReference type="NCBI Taxonomy" id="630683"/>
    <lineage>
        <taxon>Eukaryota</taxon>
        <taxon>Metazoa</taxon>
        <taxon>Chordata</taxon>
        <taxon>Craniata</taxon>
        <taxon>Vertebrata</taxon>
        <taxon>Euteleostomi</taxon>
        <taxon>Actinopterygii</taxon>
        <taxon>Neopterygii</taxon>
        <taxon>Teleostei</taxon>
        <taxon>Neoteleostei</taxon>
        <taxon>Acanthomorphata</taxon>
        <taxon>Zeiogadaria</taxon>
        <taxon>Gadariae</taxon>
        <taxon>Gadiformes</taxon>
        <taxon>Muraenolepidoidei</taxon>
        <taxon>Muraenolepididae</taxon>
        <taxon>Muraenolepis</taxon>
    </lineage>
</organism>
<dbReference type="Proteomes" id="UP001148018">
    <property type="component" value="Unassembled WGS sequence"/>
</dbReference>
<gene>
    <name evidence="2" type="ORF">NHX12_010070</name>
</gene>
<reference evidence="2" key="1">
    <citation type="submission" date="2022-07" db="EMBL/GenBank/DDBJ databases">
        <title>Chromosome-level genome of Muraenolepis orangiensis.</title>
        <authorList>
            <person name="Kim J."/>
        </authorList>
    </citation>
    <scope>NUCLEOTIDE SEQUENCE</scope>
    <source>
        <strain evidence="2">KU_S4_2022</strain>
        <tissue evidence="2">Muscle</tissue>
    </source>
</reference>
<sequence length="123" mass="13495">MGYEYQYSGHMKREKTKSILTDRPGGSSTVGHNKPGVSAPPPAPPAPPLPLPHSTARTTGEPPENHRRTTGEPPENHRRTTGEPPENHRRTGLHSSHISYLKKIEIKSASPCVNTVVMTTMCR</sequence>
<evidence type="ECO:0000313" key="2">
    <source>
        <dbReference type="EMBL" id="KAJ3589224.1"/>
    </source>
</evidence>
<feature type="compositionally biased region" description="Basic and acidic residues" evidence="1">
    <location>
        <begin position="63"/>
        <end position="89"/>
    </location>
</feature>
<feature type="compositionally biased region" description="Pro residues" evidence="1">
    <location>
        <begin position="38"/>
        <end position="51"/>
    </location>
</feature>
<proteinExistence type="predicted"/>
<accession>A0A9Q0I822</accession>
<name>A0A9Q0I822_9TELE</name>
<comment type="caution">
    <text evidence="2">The sequence shown here is derived from an EMBL/GenBank/DDBJ whole genome shotgun (WGS) entry which is preliminary data.</text>
</comment>
<dbReference type="EMBL" id="JANIIK010000115">
    <property type="protein sequence ID" value="KAJ3589224.1"/>
    <property type="molecule type" value="Genomic_DNA"/>
</dbReference>
<dbReference type="OrthoDB" id="8964250at2759"/>
<evidence type="ECO:0000313" key="3">
    <source>
        <dbReference type="Proteomes" id="UP001148018"/>
    </source>
</evidence>
<dbReference type="AlphaFoldDB" id="A0A9Q0I822"/>